<sequence>MSTWEIVIGTIAAEFSDLSDVEDATRITLRLFLAGLLGAALGYERESQGKAAGLRTHMLVALGSALFVIAPGLAWSMDDAMSRVIQGIITGIGFICAGTIIKGNDTGDVRGLTTAAGLWLTAAMGVAVGLGNEATAVLSTLIALFVLHVLPWMVRKRRKA</sequence>
<keyword evidence="3" id="KW-1003">Cell membrane</keyword>
<evidence type="ECO:0000256" key="5">
    <source>
        <dbReference type="ARBA" id="ARBA00022989"/>
    </source>
</evidence>
<evidence type="ECO:0000256" key="2">
    <source>
        <dbReference type="ARBA" id="ARBA00009298"/>
    </source>
</evidence>
<feature type="transmembrane region" description="Helical" evidence="7">
    <location>
        <begin position="136"/>
        <end position="154"/>
    </location>
</feature>
<evidence type="ECO:0000256" key="3">
    <source>
        <dbReference type="ARBA" id="ARBA00022475"/>
    </source>
</evidence>
<keyword evidence="4 7" id="KW-0812">Transmembrane</keyword>
<dbReference type="PANTHER" id="PTHR33778">
    <property type="entry name" value="PROTEIN MGTC"/>
    <property type="match status" value="1"/>
</dbReference>
<keyword evidence="6 7" id="KW-0472">Membrane</keyword>
<keyword evidence="5 7" id="KW-1133">Transmembrane helix</keyword>
<feature type="transmembrane region" description="Helical" evidence="7">
    <location>
        <begin position="80"/>
        <end position="100"/>
    </location>
</feature>
<organism evidence="9 10">
    <name type="scientific">Pseudazoarcus pumilus</name>
    <dbReference type="NCBI Taxonomy" id="2067960"/>
    <lineage>
        <taxon>Bacteria</taxon>
        <taxon>Pseudomonadati</taxon>
        <taxon>Pseudomonadota</taxon>
        <taxon>Betaproteobacteria</taxon>
        <taxon>Rhodocyclales</taxon>
        <taxon>Zoogloeaceae</taxon>
        <taxon>Pseudazoarcus</taxon>
    </lineage>
</organism>
<dbReference type="Proteomes" id="UP000242205">
    <property type="component" value="Chromosome"/>
</dbReference>
<comment type="similarity">
    <text evidence="2 7">Belongs to the MgtC/SapB family.</text>
</comment>
<reference evidence="9 10" key="1">
    <citation type="submission" date="2018-01" db="EMBL/GenBank/DDBJ databases">
        <authorList>
            <person name="Fu G.-Y."/>
        </authorList>
    </citation>
    <scope>NUCLEOTIDE SEQUENCE [LARGE SCALE GENOMIC DNA]</scope>
    <source>
        <strain evidence="9 10">SY39</strain>
    </source>
</reference>
<dbReference type="GO" id="GO:0032259">
    <property type="term" value="P:methylation"/>
    <property type="evidence" value="ECO:0007669"/>
    <property type="project" value="UniProtKB-KW"/>
</dbReference>
<protein>
    <recommendedName>
        <fullName evidence="7">Protein MgtC</fullName>
    </recommendedName>
</protein>
<feature type="transmembrane region" description="Helical" evidence="7">
    <location>
        <begin position="56"/>
        <end position="74"/>
    </location>
</feature>
<keyword evidence="10" id="KW-1185">Reference proteome</keyword>
<keyword evidence="9" id="KW-0489">Methyltransferase</keyword>
<evidence type="ECO:0000256" key="1">
    <source>
        <dbReference type="ARBA" id="ARBA00004651"/>
    </source>
</evidence>
<feature type="transmembrane region" description="Helical" evidence="7">
    <location>
        <begin position="112"/>
        <end position="130"/>
    </location>
</feature>
<dbReference type="RefSeq" id="WP_102248053.1">
    <property type="nucleotide sequence ID" value="NZ_CP025682.1"/>
</dbReference>
<dbReference type="AlphaFoldDB" id="A0A2I6S9S1"/>
<dbReference type="KEGG" id="atw:C0099_14305"/>
<accession>A0A2I6S9S1</accession>
<evidence type="ECO:0000256" key="6">
    <source>
        <dbReference type="ARBA" id="ARBA00023136"/>
    </source>
</evidence>
<comment type="subcellular location">
    <subcellularLocation>
        <location evidence="7">Cell inner membrane</location>
        <topology evidence="7">Multi-pass membrane protein</topology>
    </subcellularLocation>
    <subcellularLocation>
        <location evidence="1">Cell membrane</location>
        <topology evidence="1">Multi-pass membrane protein</topology>
    </subcellularLocation>
</comment>
<feature type="domain" description="MgtC/SapB/SrpB/YhiD N-terminal" evidence="8">
    <location>
        <begin position="31"/>
        <end position="154"/>
    </location>
</feature>
<dbReference type="Pfam" id="PF02308">
    <property type="entry name" value="MgtC"/>
    <property type="match status" value="1"/>
</dbReference>
<evidence type="ECO:0000313" key="10">
    <source>
        <dbReference type="Proteomes" id="UP000242205"/>
    </source>
</evidence>
<dbReference type="GO" id="GO:0005886">
    <property type="term" value="C:plasma membrane"/>
    <property type="evidence" value="ECO:0007669"/>
    <property type="project" value="UniProtKB-SubCell"/>
</dbReference>
<keyword evidence="7" id="KW-0997">Cell inner membrane</keyword>
<gene>
    <name evidence="9" type="ORF">C0099_14305</name>
</gene>
<proteinExistence type="inferred from homology"/>
<dbReference type="PANTHER" id="PTHR33778:SF1">
    <property type="entry name" value="MAGNESIUM TRANSPORTER YHID-RELATED"/>
    <property type="match status" value="1"/>
</dbReference>
<evidence type="ECO:0000256" key="7">
    <source>
        <dbReference type="RuleBase" id="RU365041"/>
    </source>
</evidence>
<dbReference type="GO" id="GO:0008168">
    <property type="term" value="F:methyltransferase activity"/>
    <property type="evidence" value="ECO:0007669"/>
    <property type="project" value="UniProtKB-KW"/>
</dbReference>
<dbReference type="OrthoDB" id="9811198at2"/>
<name>A0A2I6S9S1_9RHOO</name>
<evidence type="ECO:0000256" key="4">
    <source>
        <dbReference type="ARBA" id="ARBA00022692"/>
    </source>
</evidence>
<evidence type="ECO:0000313" key="9">
    <source>
        <dbReference type="EMBL" id="AUN96008.1"/>
    </source>
</evidence>
<dbReference type="InterPro" id="IPR003416">
    <property type="entry name" value="MgtC/SapB/SrpB/YhiD_fam"/>
</dbReference>
<evidence type="ECO:0000259" key="8">
    <source>
        <dbReference type="Pfam" id="PF02308"/>
    </source>
</evidence>
<dbReference type="InterPro" id="IPR049177">
    <property type="entry name" value="MgtC_SapB_SrpB_YhiD_N"/>
</dbReference>
<dbReference type="PRINTS" id="PR01837">
    <property type="entry name" value="MGTCSAPBPROT"/>
</dbReference>
<keyword evidence="9" id="KW-0808">Transferase</keyword>
<dbReference type="EMBL" id="CP025682">
    <property type="protein sequence ID" value="AUN96008.1"/>
    <property type="molecule type" value="Genomic_DNA"/>
</dbReference>